<dbReference type="AlphaFoldDB" id="A0A450YF34"/>
<protein>
    <submittedName>
        <fullName evidence="1">Uncharacterized protein</fullName>
    </submittedName>
</protein>
<name>A0A450YF34_9GAMM</name>
<organism evidence="1">
    <name type="scientific">Candidatus Kentrum sp. SD</name>
    <dbReference type="NCBI Taxonomy" id="2126332"/>
    <lineage>
        <taxon>Bacteria</taxon>
        <taxon>Pseudomonadati</taxon>
        <taxon>Pseudomonadota</taxon>
        <taxon>Gammaproteobacteria</taxon>
        <taxon>Candidatus Kentrum</taxon>
    </lineage>
</organism>
<evidence type="ECO:0000313" key="2">
    <source>
        <dbReference type="EMBL" id="VFK45508.1"/>
    </source>
</evidence>
<reference evidence="1" key="1">
    <citation type="submission" date="2019-02" db="EMBL/GenBank/DDBJ databases">
        <authorList>
            <person name="Gruber-Vodicka R. H."/>
            <person name="Seah K. B. B."/>
        </authorList>
    </citation>
    <scope>NUCLEOTIDE SEQUENCE</scope>
    <source>
        <strain evidence="2">BECK_S1320</strain>
        <strain evidence="1">BECK_S1321</strain>
    </source>
</reference>
<sequence>MRIDSSLQSKYFDRDFIHDGRIRSMTTRALFIVKGEEKGQIFPSAIRADLKKK</sequence>
<proteinExistence type="predicted"/>
<accession>A0A450YF34</accession>
<dbReference type="EMBL" id="CAADFU010000055">
    <property type="protein sequence ID" value="VFK45508.1"/>
    <property type="molecule type" value="Genomic_DNA"/>
</dbReference>
<evidence type="ECO:0000313" key="1">
    <source>
        <dbReference type="EMBL" id="VFK40160.1"/>
    </source>
</evidence>
<dbReference type="EMBL" id="CAADFR010000055">
    <property type="protein sequence ID" value="VFK40160.1"/>
    <property type="molecule type" value="Genomic_DNA"/>
</dbReference>
<gene>
    <name evidence="2" type="ORF">BECKSD772E_GA0070983_10557</name>
    <name evidence="1" type="ORF">BECKSD772F_GA0070984_105512</name>
</gene>